<organism evidence="1 2">
    <name type="scientific">Sphaerodactylus townsendi</name>
    <dbReference type="NCBI Taxonomy" id="933632"/>
    <lineage>
        <taxon>Eukaryota</taxon>
        <taxon>Metazoa</taxon>
        <taxon>Chordata</taxon>
        <taxon>Craniata</taxon>
        <taxon>Vertebrata</taxon>
        <taxon>Euteleostomi</taxon>
        <taxon>Lepidosauria</taxon>
        <taxon>Squamata</taxon>
        <taxon>Bifurcata</taxon>
        <taxon>Gekkota</taxon>
        <taxon>Sphaerodactylidae</taxon>
        <taxon>Sphaerodactylus</taxon>
    </lineage>
</organism>
<protein>
    <submittedName>
        <fullName evidence="1">Uncharacterized protein</fullName>
    </submittedName>
</protein>
<evidence type="ECO:0000313" key="2">
    <source>
        <dbReference type="Proteomes" id="UP000827872"/>
    </source>
</evidence>
<reference evidence="1" key="1">
    <citation type="submission" date="2021-08" db="EMBL/GenBank/DDBJ databases">
        <title>The first chromosome-level gecko genome reveals the dynamic sex chromosomes of Neotropical dwarf geckos (Sphaerodactylidae: Sphaerodactylus).</title>
        <authorList>
            <person name="Pinto B.J."/>
            <person name="Keating S.E."/>
            <person name="Gamble T."/>
        </authorList>
    </citation>
    <scope>NUCLEOTIDE SEQUENCE</scope>
    <source>
        <strain evidence="1">TG3544</strain>
    </source>
</reference>
<evidence type="ECO:0000313" key="1">
    <source>
        <dbReference type="EMBL" id="KAH8008397.1"/>
    </source>
</evidence>
<sequence>MRRATGWLFLLLLALECLCSAFALSTCKTVDMELMKRKRIEAIRGQILSKLKLSSPPEVEGSVTLPEEILALYNITTDLIKEKVTEEPRETPQEEYYAKEVHMFKMLPSNHGQPCVLNFCMRGCRLRHCQFIGLASPDDLTGAPCHSVLL</sequence>
<proteinExistence type="predicted"/>
<name>A0ACB8FSY1_9SAUR</name>
<dbReference type="Proteomes" id="UP000827872">
    <property type="component" value="Linkage Group LG06"/>
</dbReference>
<accession>A0ACB8FSY1</accession>
<keyword evidence="2" id="KW-1185">Reference proteome</keyword>
<comment type="caution">
    <text evidence="1">The sequence shown here is derived from an EMBL/GenBank/DDBJ whole genome shotgun (WGS) entry which is preliminary data.</text>
</comment>
<dbReference type="EMBL" id="CM037619">
    <property type="protein sequence ID" value="KAH8008397.1"/>
    <property type="molecule type" value="Genomic_DNA"/>
</dbReference>
<gene>
    <name evidence="1" type="ORF">K3G42_029439</name>
</gene>